<dbReference type="PRINTS" id="PR00105">
    <property type="entry name" value="C5METTRFRASE"/>
</dbReference>
<dbReference type="GO" id="GO:0003886">
    <property type="term" value="F:DNA (cytosine-5-)-methyltransferase activity"/>
    <property type="evidence" value="ECO:0007669"/>
    <property type="project" value="UniProtKB-EC"/>
</dbReference>
<evidence type="ECO:0000256" key="4">
    <source>
        <dbReference type="ARBA" id="ARBA00022747"/>
    </source>
</evidence>
<comment type="catalytic activity">
    <reaction evidence="7">
        <text>a 2'-deoxycytidine in DNA + S-adenosyl-L-methionine = a 5-methyl-2'-deoxycytidine in DNA + S-adenosyl-L-homocysteine + H(+)</text>
        <dbReference type="Rhea" id="RHEA:13681"/>
        <dbReference type="Rhea" id="RHEA-COMP:11369"/>
        <dbReference type="Rhea" id="RHEA-COMP:11370"/>
        <dbReference type="ChEBI" id="CHEBI:15378"/>
        <dbReference type="ChEBI" id="CHEBI:57856"/>
        <dbReference type="ChEBI" id="CHEBI:59789"/>
        <dbReference type="ChEBI" id="CHEBI:85452"/>
        <dbReference type="ChEBI" id="CHEBI:85454"/>
        <dbReference type="EC" id="2.1.1.37"/>
    </reaction>
</comment>
<keyword evidence="1 5" id="KW-0489">Methyltransferase</keyword>
<keyword evidence="9" id="KW-1185">Reference proteome</keyword>
<name>A0A0F0H4M3_LENAE</name>
<dbReference type="PROSITE" id="PS00094">
    <property type="entry name" value="C5_MTASE_1"/>
    <property type="match status" value="1"/>
</dbReference>
<dbReference type="NCBIfam" id="TIGR00675">
    <property type="entry name" value="dcm"/>
    <property type="match status" value="1"/>
</dbReference>
<dbReference type="GO" id="GO:0009307">
    <property type="term" value="P:DNA restriction-modification system"/>
    <property type="evidence" value="ECO:0007669"/>
    <property type="project" value="UniProtKB-KW"/>
</dbReference>
<dbReference type="InterPro" id="IPR018117">
    <property type="entry name" value="C5_DNA_meth_AS"/>
</dbReference>
<dbReference type="EMBL" id="JYJG01000059">
    <property type="protein sequence ID" value="KJK50430.1"/>
    <property type="molecule type" value="Genomic_DNA"/>
</dbReference>
<keyword evidence="3 5" id="KW-0949">S-adenosyl-L-methionine</keyword>
<comment type="similarity">
    <text evidence="5 6">Belongs to the class I-like SAM-binding methyltransferase superfamily. C5-methyltransferase family.</text>
</comment>
<protein>
    <recommendedName>
        <fullName evidence="7">Cytosine-specific methyltransferase</fullName>
        <ecNumber evidence="7">2.1.1.37</ecNumber>
    </recommendedName>
</protein>
<dbReference type="PANTHER" id="PTHR10629">
    <property type="entry name" value="CYTOSINE-SPECIFIC METHYLTRANSFERASE"/>
    <property type="match status" value="1"/>
</dbReference>
<evidence type="ECO:0000313" key="9">
    <source>
        <dbReference type="Proteomes" id="UP000033393"/>
    </source>
</evidence>
<dbReference type="AlphaFoldDB" id="A0A0F0H4M3"/>
<dbReference type="InterPro" id="IPR029063">
    <property type="entry name" value="SAM-dependent_MTases_sf"/>
</dbReference>
<organism evidence="8 9">
    <name type="scientific">Lentzea aerocolonigenes</name>
    <name type="common">Lechevalieria aerocolonigenes</name>
    <name type="synonym">Saccharothrix aerocolonigenes</name>
    <dbReference type="NCBI Taxonomy" id="68170"/>
    <lineage>
        <taxon>Bacteria</taxon>
        <taxon>Bacillati</taxon>
        <taxon>Actinomycetota</taxon>
        <taxon>Actinomycetes</taxon>
        <taxon>Pseudonocardiales</taxon>
        <taxon>Pseudonocardiaceae</taxon>
        <taxon>Lentzea</taxon>
    </lineage>
</organism>
<dbReference type="OrthoDB" id="9813719at2"/>
<proteinExistence type="inferred from homology"/>
<evidence type="ECO:0000256" key="2">
    <source>
        <dbReference type="ARBA" id="ARBA00022679"/>
    </source>
</evidence>
<evidence type="ECO:0000256" key="1">
    <source>
        <dbReference type="ARBA" id="ARBA00022603"/>
    </source>
</evidence>
<dbReference type="InterPro" id="IPR001525">
    <property type="entry name" value="C5_MeTfrase"/>
</dbReference>
<keyword evidence="4" id="KW-0680">Restriction system</keyword>
<dbReference type="PROSITE" id="PS51679">
    <property type="entry name" value="SAM_MT_C5"/>
    <property type="match status" value="1"/>
</dbReference>
<dbReference type="InterPro" id="IPR050390">
    <property type="entry name" value="C5-Methyltransferase"/>
</dbReference>
<evidence type="ECO:0000256" key="6">
    <source>
        <dbReference type="RuleBase" id="RU000416"/>
    </source>
</evidence>
<gene>
    <name evidence="8" type="ORF">UK23_10555</name>
</gene>
<dbReference type="Gene3D" id="3.40.50.150">
    <property type="entry name" value="Vaccinia Virus protein VP39"/>
    <property type="match status" value="1"/>
</dbReference>
<feature type="active site" evidence="5">
    <location>
        <position position="89"/>
    </location>
</feature>
<dbReference type="GO" id="GO:0003677">
    <property type="term" value="F:DNA binding"/>
    <property type="evidence" value="ECO:0007669"/>
    <property type="project" value="TreeGrafter"/>
</dbReference>
<dbReference type="PATRIC" id="fig|68170.10.peg.914"/>
<evidence type="ECO:0000256" key="7">
    <source>
        <dbReference type="RuleBase" id="RU000417"/>
    </source>
</evidence>
<dbReference type="Proteomes" id="UP000033393">
    <property type="component" value="Unassembled WGS sequence"/>
</dbReference>
<dbReference type="SUPFAM" id="SSF53335">
    <property type="entry name" value="S-adenosyl-L-methionine-dependent methyltransferases"/>
    <property type="match status" value="1"/>
</dbReference>
<evidence type="ECO:0000256" key="3">
    <source>
        <dbReference type="ARBA" id="ARBA00022691"/>
    </source>
</evidence>
<evidence type="ECO:0000313" key="8">
    <source>
        <dbReference type="EMBL" id="KJK50430.1"/>
    </source>
</evidence>
<keyword evidence="2 5" id="KW-0808">Transferase</keyword>
<dbReference type="Gene3D" id="3.90.120.10">
    <property type="entry name" value="DNA Methylase, subunit A, domain 2"/>
    <property type="match status" value="1"/>
</dbReference>
<dbReference type="PANTHER" id="PTHR10629:SF52">
    <property type="entry name" value="DNA (CYTOSINE-5)-METHYLTRANSFERASE 1"/>
    <property type="match status" value="1"/>
</dbReference>
<accession>A0A0F0H4M3</accession>
<dbReference type="GO" id="GO:0044027">
    <property type="term" value="P:negative regulation of gene expression via chromosomal CpG island methylation"/>
    <property type="evidence" value="ECO:0007669"/>
    <property type="project" value="TreeGrafter"/>
</dbReference>
<comment type="caution">
    <text evidence="8">The sequence shown here is derived from an EMBL/GenBank/DDBJ whole genome shotgun (WGS) entry which is preliminary data.</text>
</comment>
<dbReference type="EC" id="2.1.1.37" evidence="7"/>
<sequence>MGNMTGGVGISLFSGAGGLDLGVENAGFEVRAAVERDRDAVMTMEKNFIHLKSPVLQNDILNVETEEILAAAGLGEGERPDLLVGGPPCTPFSKSGFWLEWKRAGLDPDASLLQAYTRVLREARPRAFILENVYALTYNNKASKPAFDRLLREIDEAGYELTWRVLNAADFGVPQARPRLFIIGVPKGQKMPVLPTATHGGSWERRATGNAERPHVTAGEALKGVVSDPEPTEEVGGRWGHLLPDIPPGQNYLFYTKEKDHPDPVFEWRSKYWSFLLKLDPNKPSPTIQAQPGPYVGPFHWEGRRLRVPEVKRLFTFPDSFELVGKRNSVQAQLGNCVPPLLAQRVAEQVAKVL</sequence>
<reference evidence="8 9" key="1">
    <citation type="submission" date="2015-02" db="EMBL/GenBank/DDBJ databases">
        <authorList>
            <person name="Ju K.-S."/>
            <person name="Doroghazi J.R."/>
            <person name="Metcalf W."/>
        </authorList>
    </citation>
    <scope>NUCLEOTIDE SEQUENCE [LARGE SCALE GENOMIC DNA]</scope>
    <source>
        <strain evidence="8 9">NRRL B-16140</strain>
    </source>
</reference>
<dbReference type="Pfam" id="PF00145">
    <property type="entry name" value="DNA_methylase"/>
    <property type="match status" value="1"/>
</dbReference>
<evidence type="ECO:0000256" key="5">
    <source>
        <dbReference type="PROSITE-ProRule" id="PRU01016"/>
    </source>
</evidence>
<dbReference type="GO" id="GO:0032259">
    <property type="term" value="P:methylation"/>
    <property type="evidence" value="ECO:0007669"/>
    <property type="project" value="UniProtKB-KW"/>
</dbReference>